<accession>A0AA41S2B0</accession>
<name>A0AA41S2B0_PAPNU</name>
<organism evidence="2 3">
    <name type="scientific">Papaver nudicaule</name>
    <name type="common">Iceland poppy</name>
    <dbReference type="NCBI Taxonomy" id="74823"/>
    <lineage>
        <taxon>Eukaryota</taxon>
        <taxon>Viridiplantae</taxon>
        <taxon>Streptophyta</taxon>
        <taxon>Embryophyta</taxon>
        <taxon>Tracheophyta</taxon>
        <taxon>Spermatophyta</taxon>
        <taxon>Magnoliopsida</taxon>
        <taxon>Ranunculales</taxon>
        <taxon>Papaveraceae</taxon>
        <taxon>Papaveroideae</taxon>
        <taxon>Papaver</taxon>
    </lineage>
</organism>
<reference evidence="2" key="1">
    <citation type="submission" date="2022-03" db="EMBL/GenBank/DDBJ databases">
        <title>A functionally conserved STORR gene fusion in Papaver species that diverged 16.8 million years ago.</title>
        <authorList>
            <person name="Catania T."/>
        </authorList>
    </citation>
    <scope>NUCLEOTIDE SEQUENCE</scope>
    <source>
        <strain evidence="2">S-191538</strain>
    </source>
</reference>
<keyword evidence="3" id="KW-1185">Reference proteome</keyword>
<sequence length="130" mass="15284">MSTLASEKTQLEADVELLNQEKDRLHTDVELLEEEKDTLHKVLSEEKDEFIHSAINEVNEKVVARDYQELWEAQQELIKQMESVKVTRDTVIGVERMRGESGDQVLWNFRDKRRATLKEVMSFQVHLTDK</sequence>
<proteinExistence type="predicted"/>
<evidence type="ECO:0000256" key="1">
    <source>
        <dbReference type="SAM" id="Coils"/>
    </source>
</evidence>
<gene>
    <name evidence="2" type="ORF">MKW94_002465</name>
</gene>
<dbReference type="AlphaFoldDB" id="A0AA41S2B0"/>
<comment type="caution">
    <text evidence="2">The sequence shown here is derived from an EMBL/GenBank/DDBJ whole genome shotgun (WGS) entry which is preliminary data.</text>
</comment>
<protein>
    <submittedName>
        <fullName evidence="2">Uncharacterized protein</fullName>
    </submittedName>
</protein>
<feature type="coiled-coil region" evidence="1">
    <location>
        <begin position="1"/>
        <end position="49"/>
    </location>
</feature>
<dbReference type="EMBL" id="JAJJMA010083290">
    <property type="protein sequence ID" value="MCL7028782.1"/>
    <property type="molecule type" value="Genomic_DNA"/>
</dbReference>
<evidence type="ECO:0000313" key="3">
    <source>
        <dbReference type="Proteomes" id="UP001177140"/>
    </source>
</evidence>
<keyword evidence="1" id="KW-0175">Coiled coil</keyword>
<dbReference type="Proteomes" id="UP001177140">
    <property type="component" value="Unassembled WGS sequence"/>
</dbReference>
<evidence type="ECO:0000313" key="2">
    <source>
        <dbReference type="EMBL" id="MCL7028782.1"/>
    </source>
</evidence>